<comment type="caution">
    <text evidence="1">The sequence shown here is derived from an EMBL/GenBank/DDBJ whole genome shotgun (WGS) entry which is preliminary data.</text>
</comment>
<dbReference type="RefSeq" id="WP_369665746.1">
    <property type="nucleotide sequence ID" value="NZ_JBDKXB010000002.1"/>
</dbReference>
<dbReference type="EMBL" id="JBDKXB010000002">
    <property type="protein sequence ID" value="MEY6431370.1"/>
    <property type="molecule type" value="Genomic_DNA"/>
</dbReference>
<sequence>MTKRDKRFAALRANPKSVRFEDACRIAQSLVFECQGGQGSHRTYGRFGEPTLLNFQNRGGYIKAYQARQLIEMVDKYGQGK</sequence>
<evidence type="ECO:0000313" key="2">
    <source>
        <dbReference type="Proteomes" id="UP001564408"/>
    </source>
</evidence>
<organism evidence="1 2">
    <name type="scientific">Thioalkalicoccus limnaeus</name>
    <dbReference type="NCBI Taxonomy" id="120681"/>
    <lineage>
        <taxon>Bacteria</taxon>
        <taxon>Pseudomonadati</taxon>
        <taxon>Pseudomonadota</taxon>
        <taxon>Gammaproteobacteria</taxon>
        <taxon>Chromatiales</taxon>
        <taxon>Chromatiaceae</taxon>
        <taxon>Thioalkalicoccus</taxon>
    </lineage>
</organism>
<keyword evidence="2" id="KW-1185">Reference proteome</keyword>
<gene>
    <name evidence="1" type="ORF">ABC977_02995</name>
</gene>
<protein>
    <submittedName>
        <fullName evidence="1">Type II toxin-antitoxin system HicA family toxin</fullName>
    </submittedName>
</protein>
<proteinExistence type="predicted"/>
<reference evidence="1 2" key="1">
    <citation type="submission" date="2024-05" db="EMBL/GenBank/DDBJ databases">
        <title>Genome Sequence and Characterization of the New Strain Purple Sulfur Bacterium of Genus Thioalkalicoccus.</title>
        <authorList>
            <person name="Bryantseva I.A."/>
            <person name="Kyndt J.A."/>
            <person name="Imhoff J.F."/>
        </authorList>
    </citation>
    <scope>NUCLEOTIDE SEQUENCE [LARGE SCALE GENOMIC DNA]</scope>
    <source>
        <strain evidence="1 2">Um2</strain>
    </source>
</reference>
<name>A0ABV4BB98_9GAMM</name>
<dbReference type="Proteomes" id="UP001564408">
    <property type="component" value="Unassembled WGS sequence"/>
</dbReference>
<accession>A0ABV4BB98</accession>
<evidence type="ECO:0000313" key="1">
    <source>
        <dbReference type="EMBL" id="MEY6431370.1"/>
    </source>
</evidence>